<feature type="transmembrane region" description="Helical" evidence="1">
    <location>
        <begin position="38"/>
        <end position="56"/>
    </location>
</feature>
<organism evidence="2 3">
    <name type="scientific">Acinetobacter johnsonii</name>
    <dbReference type="NCBI Taxonomy" id="40214"/>
    <lineage>
        <taxon>Bacteria</taxon>
        <taxon>Pseudomonadati</taxon>
        <taxon>Pseudomonadota</taxon>
        <taxon>Gammaproteobacteria</taxon>
        <taxon>Moraxellales</taxon>
        <taxon>Moraxellaceae</taxon>
        <taxon>Acinetobacter</taxon>
    </lineage>
</organism>
<reference evidence="2 3" key="1">
    <citation type="submission" date="2017-11" db="EMBL/GenBank/DDBJ databases">
        <title>Infants hospitalized years apart are colonized by the same room-sourced microbial strains.</title>
        <authorList>
            <person name="Brooks B."/>
            <person name="Olm M.R."/>
            <person name="Firek B.A."/>
            <person name="Baker R."/>
            <person name="Thomas B.C."/>
            <person name="Morowitz M.J."/>
            <person name="Banfield J.F."/>
        </authorList>
    </citation>
    <scope>NUCLEOTIDE SEQUENCE [LARGE SCALE GENOMIC DNA]</scope>
    <source>
        <strain evidence="2">S2_003_000_R3_20</strain>
    </source>
</reference>
<name>A0A2W5RKS5_ACIJO</name>
<evidence type="ECO:0000313" key="3">
    <source>
        <dbReference type="Proteomes" id="UP000249282"/>
    </source>
</evidence>
<proteinExistence type="predicted"/>
<protein>
    <recommendedName>
        <fullName evidence="4">Conjugal transfer protein TraX</fullName>
    </recommendedName>
</protein>
<feature type="transmembrane region" description="Helical" evidence="1">
    <location>
        <begin position="189"/>
        <end position="208"/>
    </location>
</feature>
<dbReference type="InterPro" id="IPR008875">
    <property type="entry name" value="TraX"/>
</dbReference>
<evidence type="ECO:0008006" key="4">
    <source>
        <dbReference type="Google" id="ProtNLM"/>
    </source>
</evidence>
<dbReference type="Proteomes" id="UP000249282">
    <property type="component" value="Unassembled WGS sequence"/>
</dbReference>
<feature type="transmembrane region" description="Helical" evidence="1">
    <location>
        <begin position="95"/>
        <end position="117"/>
    </location>
</feature>
<keyword evidence="1" id="KW-0812">Transmembrane</keyword>
<sequence>MQLNYFQIKILAIFAMTIDHMAWLWIDTSSFLGQCMHFFGRLTAPLMCFLLVEGFFKTRNFYTYFLRLFLFACIAQFPFVAMLKGFDFFVESSTLLFFKGNVLFNLGLALLALGIFYKSQFHVLIKSTMLCALLFFASFMDWEIFIILFTLIFARYRANRQQQLIAYTITAMGLLLLVDLGIVHGLPTLVLQWMPIGILLVPLILMYCNYESGSRWGGRYFFYIYYPLHMFILATLAYLI</sequence>
<dbReference type="EMBL" id="QFQJ01000033">
    <property type="protein sequence ID" value="PZQ90991.1"/>
    <property type="molecule type" value="Genomic_DNA"/>
</dbReference>
<keyword evidence="1" id="KW-0472">Membrane</keyword>
<feature type="transmembrane region" description="Helical" evidence="1">
    <location>
        <begin position="123"/>
        <end position="152"/>
    </location>
</feature>
<evidence type="ECO:0000313" key="2">
    <source>
        <dbReference type="EMBL" id="PZQ90991.1"/>
    </source>
</evidence>
<dbReference type="AlphaFoldDB" id="A0A2W5RKS5"/>
<feature type="transmembrane region" description="Helical" evidence="1">
    <location>
        <begin position="164"/>
        <end position="183"/>
    </location>
</feature>
<feature type="transmembrane region" description="Helical" evidence="1">
    <location>
        <begin position="6"/>
        <end position="26"/>
    </location>
</feature>
<keyword evidence="1" id="KW-1133">Transmembrane helix</keyword>
<gene>
    <name evidence="2" type="ORF">DI542_07570</name>
</gene>
<feature type="transmembrane region" description="Helical" evidence="1">
    <location>
        <begin position="62"/>
        <end position="83"/>
    </location>
</feature>
<feature type="transmembrane region" description="Helical" evidence="1">
    <location>
        <begin position="220"/>
        <end position="239"/>
    </location>
</feature>
<evidence type="ECO:0000256" key="1">
    <source>
        <dbReference type="SAM" id="Phobius"/>
    </source>
</evidence>
<accession>A0A2W5RKS5</accession>
<comment type="caution">
    <text evidence="2">The sequence shown here is derived from an EMBL/GenBank/DDBJ whole genome shotgun (WGS) entry which is preliminary data.</text>
</comment>
<dbReference type="Pfam" id="PF05857">
    <property type="entry name" value="TraX"/>
    <property type="match status" value="1"/>
</dbReference>